<keyword evidence="3" id="KW-1185">Reference proteome</keyword>
<dbReference type="EMBL" id="JAROAS010000040">
    <property type="protein sequence ID" value="MED4129728.1"/>
    <property type="molecule type" value="Genomic_DNA"/>
</dbReference>
<evidence type="ECO:0000313" key="3">
    <source>
        <dbReference type="Proteomes" id="UP001341820"/>
    </source>
</evidence>
<dbReference type="PROSITE" id="PS51257">
    <property type="entry name" value="PROKAR_LIPOPROTEIN"/>
    <property type="match status" value="1"/>
</dbReference>
<evidence type="ECO:0000256" key="1">
    <source>
        <dbReference type="SAM" id="SignalP"/>
    </source>
</evidence>
<reference evidence="2 3" key="1">
    <citation type="submission" date="2023-03" db="EMBL/GenBank/DDBJ databases">
        <title>Bacillus Genome Sequencing.</title>
        <authorList>
            <person name="Dunlap C."/>
        </authorList>
    </citation>
    <scope>NUCLEOTIDE SEQUENCE [LARGE SCALE GENOMIC DNA]</scope>
    <source>
        <strain evidence="2 3">B-4107</strain>
    </source>
</reference>
<proteinExistence type="predicted"/>
<name>A0ABU6NQP1_9BACI</name>
<gene>
    <name evidence="2" type="ORF">P5F74_16450</name>
</gene>
<evidence type="ECO:0000313" key="2">
    <source>
        <dbReference type="EMBL" id="MED4129728.1"/>
    </source>
</evidence>
<accession>A0ABU6NQP1</accession>
<sequence>MKKIYFTLLILLSFVLQACSSSALEKVEILGLNVNSSPSSINLILENNNNAEVDVLAKIVFLDENVNELLSDNTIYDQGAQLMGTLPIDDSYQLGLMLEGQVENISDLDVENYDVTIFLLDENGEITDEHLINVRE</sequence>
<organism evidence="2 3">
    <name type="scientific">Shouchella miscanthi</name>
    <dbReference type="NCBI Taxonomy" id="2598861"/>
    <lineage>
        <taxon>Bacteria</taxon>
        <taxon>Bacillati</taxon>
        <taxon>Bacillota</taxon>
        <taxon>Bacilli</taxon>
        <taxon>Bacillales</taxon>
        <taxon>Bacillaceae</taxon>
        <taxon>Shouchella</taxon>
    </lineage>
</organism>
<dbReference type="Proteomes" id="UP001341820">
    <property type="component" value="Unassembled WGS sequence"/>
</dbReference>
<feature type="signal peptide" evidence="1">
    <location>
        <begin position="1"/>
        <end position="18"/>
    </location>
</feature>
<protein>
    <submittedName>
        <fullName evidence="2">Uncharacterized protein</fullName>
    </submittedName>
</protein>
<keyword evidence="1" id="KW-0732">Signal</keyword>
<dbReference type="RefSeq" id="WP_328238374.1">
    <property type="nucleotide sequence ID" value="NZ_JAROAS010000040.1"/>
</dbReference>
<comment type="caution">
    <text evidence="2">The sequence shown here is derived from an EMBL/GenBank/DDBJ whole genome shotgun (WGS) entry which is preliminary data.</text>
</comment>
<feature type="chain" id="PRO_5046747831" evidence="1">
    <location>
        <begin position="19"/>
        <end position="136"/>
    </location>
</feature>